<evidence type="ECO:0000313" key="3">
    <source>
        <dbReference type="Proteomes" id="UP000199603"/>
    </source>
</evidence>
<dbReference type="RefSeq" id="WP_091239784.1">
    <property type="nucleotide sequence ID" value="NZ_FNAG01000002.1"/>
</dbReference>
<gene>
    <name evidence="2" type="ORF">SAMN04488509_102134</name>
</gene>
<name>A0A1G6U2I7_9GAMM</name>
<keyword evidence="1" id="KW-0732">Signal</keyword>
<dbReference type="EMBL" id="FNAG01000002">
    <property type="protein sequence ID" value="SDD35622.1"/>
    <property type="molecule type" value="Genomic_DNA"/>
</dbReference>
<keyword evidence="3" id="KW-1185">Reference proteome</keyword>
<evidence type="ECO:0008006" key="4">
    <source>
        <dbReference type="Google" id="ProtNLM"/>
    </source>
</evidence>
<reference evidence="2 3" key="1">
    <citation type="submission" date="2016-10" db="EMBL/GenBank/DDBJ databases">
        <authorList>
            <person name="de Groot N.N."/>
        </authorList>
    </citation>
    <scope>NUCLEOTIDE SEQUENCE [LARGE SCALE GENOMIC DNA]</scope>
    <source>
        <strain evidence="2 3">DSM 16957</strain>
    </source>
</reference>
<dbReference type="PROSITE" id="PS51257">
    <property type="entry name" value="PROKAR_LIPOPROTEIN"/>
    <property type="match status" value="1"/>
</dbReference>
<feature type="chain" id="PRO_5011746665" description="DUF4398 domain-containing protein" evidence="1">
    <location>
        <begin position="24"/>
        <end position="182"/>
    </location>
</feature>
<evidence type="ECO:0000313" key="2">
    <source>
        <dbReference type="EMBL" id="SDD35622.1"/>
    </source>
</evidence>
<evidence type="ECO:0000256" key="1">
    <source>
        <dbReference type="SAM" id="SignalP"/>
    </source>
</evidence>
<feature type="signal peptide" evidence="1">
    <location>
        <begin position="1"/>
        <end position="23"/>
    </location>
</feature>
<dbReference type="AlphaFoldDB" id="A0A1G6U2I7"/>
<organism evidence="2 3">
    <name type="scientific">Aquimonas voraii</name>
    <dbReference type="NCBI Taxonomy" id="265719"/>
    <lineage>
        <taxon>Bacteria</taxon>
        <taxon>Pseudomonadati</taxon>
        <taxon>Pseudomonadota</taxon>
        <taxon>Gammaproteobacteria</taxon>
        <taxon>Lysobacterales</taxon>
        <taxon>Lysobacteraceae</taxon>
        <taxon>Aquimonas</taxon>
    </lineage>
</organism>
<accession>A0A1G6U2I7</accession>
<sequence>MKISSPLFVLSCCALLAACSAEAPSAAPAQATTAGGARAPLEDEYALKQQLRPFMSDRRVYEDTQVVAALAATRVAQMEWVKARDAHPALKAQVEKAEGLMSRATREAQSGDSDLAKQLATEAGMAKAELEQMALRLPDLTPLNQARQAAQREVERAQIEALKTLPEARALAERWEALLDGR</sequence>
<dbReference type="Proteomes" id="UP000199603">
    <property type="component" value="Unassembled WGS sequence"/>
</dbReference>
<proteinExistence type="predicted"/>
<protein>
    <recommendedName>
        <fullName evidence="4">DUF4398 domain-containing protein</fullName>
    </recommendedName>
</protein>